<gene>
    <name evidence="2" type="ORF">AC578_6587</name>
</gene>
<dbReference type="AlphaFoldDB" id="A0A139GVZ5"/>
<comment type="caution">
    <text evidence="2">The sequence shown here is derived from an EMBL/GenBank/DDBJ whole genome shotgun (WGS) entry which is preliminary data.</text>
</comment>
<dbReference type="Proteomes" id="UP000070133">
    <property type="component" value="Unassembled WGS sequence"/>
</dbReference>
<sequence>MFILNSNDATQDQSHFETLLGFARKPGVVSHSTATFITCLTYRASGLQLYNIDTTVRDLAAMSRMADAPPRPAPNPYQRFEEPPSPYSRHPQYRNYDQESMERNNGHSMSREPSSRGSSTSRSPSPRHRSRHRRRRRRYSDYSRSPSPRRRSRRYSSDDSRSPSPRRSRRGSSRGGSRGSSTIDEEEPMEKIEKPWYKKKSVWATVASVASVAALVPTSFAARASNKAANASTMAAQGSIRSANAVERSTNAVINTARGSGHQDHRGRYIGDKKKEEEEEEESEPEPKRRRSHGYDRRNRGGACRHERPLLEYEPLRRALASGDYAMGYSRA</sequence>
<proteinExistence type="predicted"/>
<feature type="compositionally biased region" description="Basic and acidic residues" evidence="1">
    <location>
        <begin position="96"/>
        <end position="114"/>
    </location>
</feature>
<feature type="compositionally biased region" description="Basic residues" evidence="1">
    <location>
        <begin position="125"/>
        <end position="138"/>
    </location>
</feature>
<dbReference type="EMBL" id="LFZN01000295">
    <property type="protein sequence ID" value="KXS94377.1"/>
    <property type="molecule type" value="Genomic_DNA"/>
</dbReference>
<accession>A0A139GVZ5</accession>
<feature type="compositionally biased region" description="Basic and acidic residues" evidence="1">
    <location>
        <begin position="293"/>
        <end position="309"/>
    </location>
</feature>
<name>A0A139GVZ5_9PEZI</name>
<feature type="compositionally biased region" description="Low complexity" evidence="1">
    <location>
        <begin position="115"/>
        <end position="124"/>
    </location>
</feature>
<feature type="compositionally biased region" description="Basic and acidic residues" evidence="1">
    <location>
        <begin position="261"/>
        <end position="276"/>
    </location>
</feature>
<dbReference type="OrthoDB" id="5236890at2759"/>
<evidence type="ECO:0000256" key="1">
    <source>
        <dbReference type="SAM" id="MobiDB-lite"/>
    </source>
</evidence>
<reference evidence="2 3" key="1">
    <citation type="submission" date="2015-07" db="EMBL/GenBank/DDBJ databases">
        <title>Comparative genomics of the Sigatoka disease complex on banana suggests a link between parallel evolutionary changes in Pseudocercospora fijiensis and Pseudocercospora eumusae and increased virulence on the banana host.</title>
        <authorList>
            <person name="Chang T.-C."/>
            <person name="Salvucci A."/>
            <person name="Crous P.W."/>
            <person name="Stergiopoulos I."/>
        </authorList>
    </citation>
    <scope>NUCLEOTIDE SEQUENCE [LARGE SCALE GENOMIC DNA]</scope>
    <source>
        <strain evidence="2 3">CBS 114824</strain>
    </source>
</reference>
<organism evidence="2 3">
    <name type="scientific">Pseudocercospora eumusae</name>
    <dbReference type="NCBI Taxonomy" id="321146"/>
    <lineage>
        <taxon>Eukaryota</taxon>
        <taxon>Fungi</taxon>
        <taxon>Dikarya</taxon>
        <taxon>Ascomycota</taxon>
        <taxon>Pezizomycotina</taxon>
        <taxon>Dothideomycetes</taxon>
        <taxon>Dothideomycetidae</taxon>
        <taxon>Mycosphaerellales</taxon>
        <taxon>Mycosphaerellaceae</taxon>
        <taxon>Pseudocercospora</taxon>
    </lineage>
</organism>
<keyword evidence="3" id="KW-1185">Reference proteome</keyword>
<evidence type="ECO:0000313" key="2">
    <source>
        <dbReference type="EMBL" id="KXS94377.1"/>
    </source>
</evidence>
<protein>
    <submittedName>
        <fullName evidence="2">Uncharacterized protein</fullName>
    </submittedName>
</protein>
<feature type="region of interest" description="Disordered" evidence="1">
    <location>
        <begin position="66"/>
        <end position="198"/>
    </location>
</feature>
<feature type="region of interest" description="Disordered" evidence="1">
    <location>
        <begin position="254"/>
        <end position="309"/>
    </location>
</feature>
<evidence type="ECO:0000313" key="3">
    <source>
        <dbReference type="Proteomes" id="UP000070133"/>
    </source>
</evidence>